<proteinExistence type="predicted"/>
<name>A0A0A9F163_ARUDO</name>
<reference evidence="1" key="2">
    <citation type="journal article" date="2015" name="Data Brief">
        <title>Shoot transcriptome of the giant reed, Arundo donax.</title>
        <authorList>
            <person name="Barrero R.A."/>
            <person name="Guerrero F.D."/>
            <person name="Moolhuijzen P."/>
            <person name="Goolsby J.A."/>
            <person name="Tidwell J."/>
            <person name="Bellgard S.E."/>
            <person name="Bellgard M.I."/>
        </authorList>
    </citation>
    <scope>NUCLEOTIDE SEQUENCE</scope>
    <source>
        <tissue evidence="1">Shoot tissue taken approximately 20 cm above the soil surface</tissue>
    </source>
</reference>
<dbReference type="EMBL" id="GBRH01194937">
    <property type="protein sequence ID" value="JAE02959.1"/>
    <property type="molecule type" value="Transcribed_RNA"/>
</dbReference>
<accession>A0A0A9F163</accession>
<reference evidence="1" key="1">
    <citation type="submission" date="2014-09" db="EMBL/GenBank/DDBJ databases">
        <authorList>
            <person name="Magalhaes I.L.F."/>
            <person name="Oliveira U."/>
            <person name="Santos F.R."/>
            <person name="Vidigal T.H.D.A."/>
            <person name="Brescovit A.D."/>
            <person name="Santos A.J."/>
        </authorList>
    </citation>
    <scope>NUCLEOTIDE SEQUENCE</scope>
    <source>
        <tissue evidence="1">Shoot tissue taken approximately 20 cm above the soil surface</tissue>
    </source>
</reference>
<dbReference type="EMBL" id="GBRH01191844">
    <property type="protein sequence ID" value="JAE06052.1"/>
    <property type="molecule type" value="Transcribed_RNA"/>
</dbReference>
<dbReference type="AlphaFoldDB" id="A0A0A9F163"/>
<protein>
    <submittedName>
        <fullName evidence="1">Uncharacterized protein</fullName>
    </submittedName>
</protein>
<organism evidence="1">
    <name type="scientific">Arundo donax</name>
    <name type="common">Giant reed</name>
    <name type="synonym">Donax arundinaceus</name>
    <dbReference type="NCBI Taxonomy" id="35708"/>
    <lineage>
        <taxon>Eukaryota</taxon>
        <taxon>Viridiplantae</taxon>
        <taxon>Streptophyta</taxon>
        <taxon>Embryophyta</taxon>
        <taxon>Tracheophyta</taxon>
        <taxon>Spermatophyta</taxon>
        <taxon>Magnoliopsida</taxon>
        <taxon>Liliopsida</taxon>
        <taxon>Poales</taxon>
        <taxon>Poaceae</taxon>
        <taxon>PACMAD clade</taxon>
        <taxon>Arundinoideae</taxon>
        <taxon>Arundineae</taxon>
        <taxon>Arundo</taxon>
    </lineage>
</organism>
<sequence length="19" mass="2138">MKLLIRRSLRGGAVPEEVI</sequence>
<evidence type="ECO:0000313" key="1">
    <source>
        <dbReference type="EMBL" id="JAE06052.1"/>
    </source>
</evidence>